<dbReference type="AlphaFoldDB" id="M2RLC3"/>
<dbReference type="PRINTS" id="PR00463">
    <property type="entry name" value="EP450I"/>
</dbReference>
<evidence type="ECO:0000256" key="7">
    <source>
        <dbReference type="ARBA" id="ARBA00022723"/>
    </source>
</evidence>
<dbReference type="InterPro" id="IPR050364">
    <property type="entry name" value="Cytochrome_P450_fung"/>
</dbReference>
<keyword evidence="9 14" id="KW-0560">Oxidoreductase</keyword>
<dbReference type="PANTHER" id="PTHR46300">
    <property type="entry name" value="P450, PUTATIVE (EUROFUNG)-RELATED-RELATED"/>
    <property type="match status" value="1"/>
</dbReference>
<comment type="similarity">
    <text evidence="4 14">Belongs to the cytochrome P450 family.</text>
</comment>
<evidence type="ECO:0000256" key="15">
    <source>
        <dbReference type="SAM" id="Phobius"/>
    </source>
</evidence>
<feature type="transmembrane region" description="Helical" evidence="15">
    <location>
        <begin position="6"/>
        <end position="24"/>
    </location>
</feature>
<evidence type="ECO:0000256" key="10">
    <source>
        <dbReference type="ARBA" id="ARBA00023004"/>
    </source>
</evidence>
<evidence type="ECO:0008006" key="18">
    <source>
        <dbReference type="Google" id="ProtNLM"/>
    </source>
</evidence>
<dbReference type="InterPro" id="IPR017972">
    <property type="entry name" value="Cyt_P450_CS"/>
</dbReference>
<dbReference type="EMBL" id="KB445794">
    <property type="protein sequence ID" value="EMD39272.1"/>
    <property type="molecule type" value="Genomic_DNA"/>
</dbReference>
<dbReference type="PROSITE" id="PS00086">
    <property type="entry name" value="CYTOCHROME_P450"/>
    <property type="match status" value="1"/>
</dbReference>
<dbReference type="SUPFAM" id="SSF48264">
    <property type="entry name" value="Cytochrome P450"/>
    <property type="match status" value="1"/>
</dbReference>
<organism evidence="16 17">
    <name type="scientific">Ceriporiopsis subvermispora (strain B)</name>
    <name type="common">White-rot fungus</name>
    <name type="synonym">Gelatoporia subvermispora</name>
    <dbReference type="NCBI Taxonomy" id="914234"/>
    <lineage>
        <taxon>Eukaryota</taxon>
        <taxon>Fungi</taxon>
        <taxon>Dikarya</taxon>
        <taxon>Basidiomycota</taxon>
        <taxon>Agaricomycotina</taxon>
        <taxon>Agaricomycetes</taxon>
        <taxon>Polyporales</taxon>
        <taxon>Gelatoporiaceae</taxon>
        <taxon>Gelatoporia</taxon>
    </lineage>
</organism>
<evidence type="ECO:0000313" key="16">
    <source>
        <dbReference type="EMBL" id="EMD39272.1"/>
    </source>
</evidence>
<comment type="cofactor">
    <cofactor evidence="1 13">
        <name>heme</name>
        <dbReference type="ChEBI" id="CHEBI:30413"/>
    </cofactor>
</comment>
<name>M2RLC3_CERS8</name>
<keyword evidence="10 13" id="KW-0408">Iron</keyword>
<evidence type="ECO:0000256" key="4">
    <source>
        <dbReference type="ARBA" id="ARBA00010617"/>
    </source>
</evidence>
<evidence type="ECO:0000256" key="13">
    <source>
        <dbReference type="PIRSR" id="PIRSR602401-1"/>
    </source>
</evidence>
<keyword evidence="12 15" id="KW-0472">Membrane</keyword>
<dbReference type="GO" id="GO:0004497">
    <property type="term" value="F:monooxygenase activity"/>
    <property type="evidence" value="ECO:0007669"/>
    <property type="project" value="UniProtKB-KW"/>
</dbReference>
<keyword evidence="11 14" id="KW-0503">Monooxygenase</keyword>
<keyword evidence="5 13" id="KW-0349">Heme</keyword>
<proteinExistence type="inferred from homology"/>
<evidence type="ECO:0000256" key="8">
    <source>
        <dbReference type="ARBA" id="ARBA00022989"/>
    </source>
</evidence>
<evidence type="ECO:0000256" key="6">
    <source>
        <dbReference type="ARBA" id="ARBA00022692"/>
    </source>
</evidence>
<keyword evidence="6 15" id="KW-0812">Transmembrane</keyword>
<dbReference type="InterPro" id="IPR036396">
    <property type="entry name" value="Cyt_P450_sf"/>
</dbReference>
<evidence type="ECO:0000256" key="1">
    <source>
        <dbReference type="ARBA" id="ARBA00001971"/>
    </source>
</evidence>
<dbReference type="STRING" id="914234.M2RLC3"/>
<keyword evidence="8 15" id="KW-1133">Transmembrane helix</keyword>
<dbReference type="Proteomes" id="UP000016930">
    <property type="component" value="Unassembled WGS sequence"/>
</dbReference>
<keyword evidence="17" id="KW-1185">Reference proteome</keyword>
<dbReference type="CDD" id="cd11065">
    <property type="entry name" value="CYP64-like"/>
    <property type="match status" value="1"/>
</dbReference>
<dbReference type="OrthoDB" id="2789670at2759"/>
<dbReference type="GO" id="GO:0016020">
    <property type="term" value="C:membrane"/>
    <property type="evidence" value="ECO:0007669"/>
    <property type="project" value="UniProtKB-SubCell"/>
</dbReference>
<comment type="subcellular location">
    <subcellularLocation>
        <location evidence="2">Membrane</location>
        <topology evidence="2">Single-pass membrane protein</topology>
    </subcellularLocation>
</comment>
<dbReference type="Pfam" id="PF00067">
    <property type="entry name" value="p450"/>
    <property type="match status" value="1"/>
</dbReference>
<dbReference type="PRINTS" id="PR00385">
    <property type="entry name" value="P450"/>
</dbReference>
<evidence type="ECO:0000256" key="9">
    <source>
        <dbReference type="ARBA" id="ARBA00023002"/>
    </source>
</evidence>
<dbReference type="InterPro" id="IPR002401">
    <property type="entry name" value="Cyt_P450_E_grp-I"/>
</dbReference>
<accession>M2RLC3</accession>
<comment type="pathway">
    <text evidence="3">Secondary metabolite biosynthesis.</text>
</comment>
<evidence type="ECO:0000256" key="5">
    <source>
        <dbReference type="ARBA" id="ARBA00022617"/>
    </source>
</evidence>
<keyword evidence="7 13" id="KW-0479">Metal-binding</keyword>
<reference evidence="16 17" key="1">
    <citation type="journal article" date="2012" name="Proc. Natl. Acad. Sci. U.S.A.">
        <title>Comparative genomics of Ceriporiopsis subvermispora and Phanerochaete chrysosporium provide insight into selective ligninolysis.</title>
        <authorList>
            <person name="Fernandez-Fueyo E."/>
            <person name="Ruiz-Duenas F.J."/>
            <person name="Ferreira P."/>
            <person name="Floudas D."/>
            <person name="Hibbett D.S."/>
            <person name="Canessa P."/>
            <person name="Larrondo L.F."/>
            <person name="James T.Y."/>
            <person name="Seelenfreund D."/>
            <person name="Lobos S."/>
            <person name="Polanco R."/>
            <person name="Tello M."/>
            <person name="Honda Y."/>
            <person name="Watanabe T."/>
            <person name="Watanabe T."/>
            <person name="Ryu J.S."/>
            <person name="Kubicek C.P."/>
            <person name="Schmoll M."/>
            <person name="Gaskell J."/>
            <person name="Hammel K.E."/>
            <person name="St John F.J."/>
            <person name="Vanden Wymelenberg A."/>
            <person name="Sabat G."/>
            <person name="Splinter BonDurant S."/>
            <person name="Syed K."/>
            <person name="Yadav J.S."/>
            <person name="Doddapaneni H."/>
            <person name="Subramanian V."/>
            <person name="Lavin J.L."/>
            <person name="Oguiza J.A."/>
            <person name="Perez G."/>
            <person name="Pisabarro A.G."/>
            <person name="Ramirez L."/>
            <person name="Santoyo F."/>
            <person name="Master E."/>
            <person name="Coutinho P.M."/>
            <person name="Henrissat B."/>
            <person name="Lombard V."/>
            <person name="Magnuson J.K."/>
            <person name="Kuees U."/>
            <person name="Hori C."/>
            <person name="Igarashi K."/>
            <person name="Samejima M."/>
            <person name="Held B.W."/>
            <person name="Barry K.W."/>
            <person name="LaButti K.M."/>
            <person name="Lapidus A."/>
            <person name="Lindquist E.A."/>
            <person name="Lucas S.M."/>
            <person name="Riley R."/>
            <person name="Salamov A.A."/>
            <person name="Hoffmeister D."/>
            <person name="Schwenk D."/>
            <person name="Hadar Y."/>
            <person name="Yarden O."/>
            <person name="de Vries R.P."/>
            <person name="Wiebenga A."/>
            <person name="Stenlid J."/>
            <person name="Eastwood D."/>
            <person name="Grigoriev I.V."/>
            <person name="Berka R.M."/>
            <person name="Blanchette R.A."/>
            <person name="Kersten P."/>
            <person name="Martinez A.T."/>
            <person name="Vicuna R."/>
            <person name="Cullen D."/>
        </authorList>
    </citation>
    <scope>NUCLEOTIDE SEQUENCE [LARGE SCALE GENOMIC DNA]</scope>
    <source>
        <strain evidence="16 17">B</strain>
    </source>
</reference>
<dbReference type="HOGENOM" id="CLU_001570_2_3_1"/>
<dbReference type="GO" id="GO:0005506">
    <property type="term" value="F:iron ion binding"/>
    <property type="evidence" value="ECO:0007669"/>
    <property type="project" value="InterPro"/>
</dbReference>
<dbReference type="InterPro" id="IPR001128">
    <property type="entry name" value="Cyt_P450"/>
</dbReference>
<gene>
    <name evidence="16" type="ORF">CERSUDRAFT_93317</name>
</gene>
<dbReference type="Gene3D" id="1.10.630.10">
    <property type="entry name" value="Cytochrome P450"/>
    <property type="match status" value="1"/>
</dbReference>
<feature type="binding site" description="axial binding residue" evidence="13">
    <location>
        <position position="447"/>
    </location>
    <ligand>
        <name>heme</name>
        <dbReference type="ChEBI" id="CHEBI:30413"/>
    </ligand>
    <ligandPart>
        <name>Fe</name>
        <dbReference type="ChEBI" id="CHEBI:18248"/>
    </ligandPart>
</feature>
<evidence type="ECO:0000256" key="14">
    <source>
        <dbReference type="RuleBase" id="RU000461"/>
    </source>
</evidence>
<dbReference type="GO" id="GO:0016705">
    <property type="term" value="F:oxidoreductase activity, acting on paired donors, with incorporation or reduction of molecular oxygen"/>
    <property type="evidence" value="ECO:0007669"/>
    <property type="project" value="InterPro"/>
</dbReference>
<evidence type="ECO:0000256" key="12">
    <source>
        <dbReference type="ARBA" id="ARBA00023136"/>
    </source>
</evidence>
<evidence type="ECO:0000313" key="17">
    <source>
        <dbReference type="Proteomes" id="UP000016930"/>
    </source>
</evidence>
<dbReference type="GO" id="GO:0020037">
    <property type="term" value="F:heme binding"/>
    <property type="evidence" value="ECO:0007669"/>
    <property type="project" value="InterPro"/>
</dbReference>
<sequence length="517" mass="58623">MSLNSASVLPVAGAFIAIAIYIYMRAKTQALNRPLPPGPNRLPIVGNIFDIPAEEQWKAYAQWAHQYGTYALTSREVIYLEVLGQPIVVLNTEKAVLDLWDKRSSNYSDRPHSEMLHLIEHDWSFAHMRYGQLWRRHRRTFHQFFHQNAVKDFEKNLVRIAPQLLKRLYEEPAGFMQHIRHVAGAQILSVTYGIEAAESDDEYMAVMERAMSGISQAFKPPAVWVDYLPFLKYVLPWVPGAGFKQKVAQWKADGLAMKQVPWRNVVRDGPDIPIAVKLMERISHLNDKAYAEEERIAENVAGVAYGGGADTTIGTLQFFILAMSLFPEVQKRAQEKLDRVVGLNRLPIFSDRASLPYLNALCKECLRWTPVLPLGLAHQCLEDDAYNGNLIPGGTILFQNTWAILRDPKRYPEPEEFRPERFLKEGKMNPDVLDPAVIAFGAGRRVCPGRYFSELSLFINIASVLHIFRISPAIDSQGQPIWRKPKLVSGVIVHPEPFECTIKPRSSSAETLILGLE</sequence>
<evidence type="ECO:0000256" key="11">
    <source>
        <dbReference type="ARBA" id="ARBA00023033"/>
    </source>
</evidence>
<protein>
    <recommendedName>
        <fullName evidence="18">Cytochrome P450</fullName>
    </recommendedName>
</protein>
<evidence type="ECO:0000256" key="3">
    <source>
        <dbReference type="ARBA" id="ARBA00005179"/>
    </source>
</evidence>
<dbReference type="PANTHER" id="PTHR46300:SF7">
    <property type="entry name" value="P450, PUTATIVE (EUROFUNG)-RELATED"/>
    <property type="match status" value="1"/>
</dbReference>
<evidence type="ECO:0000256" key="2">
    <source>
        <dbReference type="ARBA" id="ARBA00004167"/>
    </source>
</evidence>